<evidence type="ECO:0000256" key="2">
    <source>
        <dbReference type="ARBA" id="ARBA00023125"/>
    </source>
</evidence>
<keyword evidence="1" id="KW-0805">Transcription regulation</keyword>
<dbReference type="Pfam" id="PF01418">
    <property type="entry name" value="HTH_6"/>
    <property type="match status" value="1"/>
</dbReference>
<keyword evidence="2" id="KW-0238">DNA-binding</keyword>
<dbReference type="PANTHER" id="PTHR30514">
    <property type="entry name" value="GLUCOKINASE"/>
    <property type="match status" value="1"/>
</dbReference>
<dbReference type="GO" id="GO:0097367">
    <property type="term" value="F:carbohydrate derivative binding"/>
    <property type="evidence" value="ECO:0007669"/>
    <property type="project" value="InterPro"/>
</dbReference>
<dbReference type="InterPro" id="IPR000281">
    <property type="entry name" value="HTH_RpiR"/>
</dbReference>
<feature type="domain" description="HTH rpiR-type" evidence="4">
    <location>
        <begin position="24"/>
        <end position="100"/>
    </location>
</feature>
<dbReference type="SUPFAM" id="SSF46689">
    <property type="entry name" value="Homeodomain-like"/>
    <property type="match status" value="1"/>
</dbReference>
<reference evidence="6 7" key="1">
    <citation type="submission" date="2020-06" db="EMBL/GenBank/DDBJ databases">
        <authorList>
            <person name="De Coninck B."/>
            <person name="Ibrahim H."/>
        </authorList>
    </citation>
    <scope>NUCLEOTIDE SEQUENCE [LARGE SCALE GENOMIC DNA]</scope>
    <source>
        <strain evidence="6">Ag_rhizogenes_K599</strain>
    </source>
</reference>
<organism evidence="6 7">
    <name type="scientific">Rhizobium rhizogenes</name>
    <name type="common">Agrobacterium rhizogenes</name>
    <dbReference type="NCBI Taxonomy" id="359"/>
    <lineage>
        <taxon>Bacteria</taxon>
        <taxon>Pseudomonadati</taxon>
        <taxon>Pseudomonadota</taxon>
        <taxon>Alphaproteobacteria</taxon>
        <taxon>Hyphomicrobiales</taxon>
        <taxon>Rhizobiaceae</taxon>
        <taxon>Rhizobium/Agrobacterium group</taxon>
        <taxon>Rhizobium</taxon>
    </lineage>
</organism>
<feature type="domain" description="SIS" evidence="5">
    <location>
        <begin position="148"/>
        <end position="287"/>
    </location>
</feature>
<dbReference type="GO" id="GO:1901135">
    <property type="term" value="P:carbohydrate derivative metabolic process"/>
    <property type="evidence" value="ECO:0007669"/>
    <property type="project" value="InterPro"/>
</dbReference>
<evidence type="ECO:0000313" key="6">
    <source>
        <dbReference type="EMBL" id="CAD0216452.1"/>
    </source>
</evidence>
<dbReference type="Pfam" id="PF01380">
    <property type="entry name" value="SIS"/>
    <property type="match status" value="1"/>
</dbReference>
<dbReference type="SUPFAM" id="SSF53697">
    <property type="entry name" value="SIS domain"/>
    <property type="match status" value="1"/>
</dbReference>
<sequence>MKLTFTEIPMAAGETQTSRLRRIDRFGDQLRKRRDRLSPGLLAVAEYIDGHRHAVLGKSALEIGFETNTSDATVIRAIQALGFQGLVDLKETLEAYLGVTDSPVEKMATTTKSMSGNSDAAIDFVLENQKNTLEMLANAENREAMAAAVRLLSQARGIGVLGIGASGIIATYAARLFQRSGVRSYALNATGITLAEQLLDLENGHVLIMLLHGRAHREAQTAIAEAGRLDIPIIMLLGQEDSVLKKHATACLFLPRAKNEGVALHAPSLIAMETLALALSGARPDRSLETLERLVELRTSIRPHKRV</sequence>
<proteinExistence type="predicted"/>
<evidence type="ECO:0008006" key="8">
    <source>
        <dbReference type="Google" id="ProtNLM"/>
    </source>
</evidence>
<dbReference type="AlphaFoldDB" id="A0AAN2DFR8"/>
<comment type="caution">
    <text evidence="6">The sequence shown here is derived from an EMBL/GenBank/DDBJ whole genome shotgun (WGS) entry which is preliminary data.</text>
</comment>
<dbReference type="InterPro" id="IPR036388">
    <property type="entry name" value="WH-like_DNA-bd_sf"/>
</dbReference>
<dbReference type="Proteomes" id="UP000528185">
    <property type="component" value="Unassembled WGS sequence"/>
</dbReference>
<evidence type="ECO:0000256" key="1">
    <source>
        <dbReference type="ARBA" id="ARBA00023015"/>
    </source>
</evidence>
<dbReference type="InterPro" id="IPR046348">
    <property type="entry name" value="SIS_dom_sf"/>
</dbReference>
<evidence type="ECO:0000313" key="7">
    <source>
        <dbReference type="Proteomes" id="UP000528185"/>
    </source>
</evidence>
<dbReference type="InterPro" id="IPR047640">
    <property type="entry name" value="RpiR-like"/>
</dbReference>
<dbReference type="PROSITE" id="PS51071">
    <property type="entry name" value="HTH_RPIR"/>
    <property type="match status" value="1"/>
</dbReference>
<dbReference type="Gene3D" id="1.10.10.10">
    <property type="entry name" value="Winged helix-like DNA-binding domain superfamily/Winged helix DNA-binding domain"/>
    <property type="match status" value="1"/>
</dbReference>
<evidence type="ECO:0000259" key="4">
    <source>
        <dbReference type="PROSITE" id="PS51071"/>
    </source>
</evidence>
<keyword evidence="3" id="KW-0804">Transcription</keyword>
<name>A0AAN2DFR8_RHIRH</name>
<dbReference type="InterPro" id="IPR035472">
    <property type="entry name" value="RpiR-like_SIS"/>
</dbReference>
<dbReference type="GO" id="GO:0003700">
    <property type="term" value="F:DNA-binding transcription factor activity"/>
    <property type="evidence" value="ECO:0007669"/>
    <property type="project" value="InterPro"/>
</dbReference>
<dbReference type="GO" id="GO:0003677">
    <property type="term" value="F:DNA binding"/>
    <property type="evidence" value="ECO:0007669"/>
    <property type="project" value="UniProtKB-KW"/>
</dbReference>
<evidence type="ECO:0000256" key="3">
    <source>
        <dbReference type="ARBA" id="ARBA00023163"/>
    </source>
</evidence>
<accession>A0AAN2DFR8</accession>
<gene>
    <name evidence="6" type="ORF">AGRHK599_LOCUS4715</name>
</gene>
<dbReference type="Gene3D" id="3.40.50.10490">
    <property type="entry name" value="Glucose-6-phosphate isomerase like protein, domain 1"/>
    <property type="match status" value="1"/>
</dbReference>
<dbReference type="CDD" id="cd05013">
    <property type="entry name" value="SIS_RpiR"/>
    <property type="match status" value="1"/>
</dbReference>
<protein>
    <recommendedName>
        <fullName evidence="8">MurR/RpiR family transcriptional regulator</fullName>
    </recommendedName>
</protein>
<dbReference type="PROSITE" id="PS51464">
    <property type="entry name" value="SIS"/>
    <property type="match status" value="1"/>
</dbReference>
<dbReference type="EMBL" id="CAICSX020000002">
    <property type="protein sequence ID" value="CAD0216452.1"/>
    <property type="molecule type" value="Genomic_DNA"/>
</dbReference>
<evidence type="ECO:0000259" key="5">
    <source>
        <dbReference type="PROSITE" id="PS51464"/>
    </source>
</evidence>
<dbReference type="InterPro" id="IPR001347">
    <property type="entry name" value="SIS_dom"/>
</dbReference>
<dbReference type="InterPro" id="IPR009057">
    <property type="entry name" value="Homeodomain-like_sf"/>
</dbReference>